<feature type="region of interest" description="Disordered" evidence="2">
    <location>
        <begin position="478"/>
        <end position="504"/>
    </location>
</feature>
<dbReference type="AlphaFoldDB" id="A0A5N6IXZ2"/>
<evidence type="ECO:0000256" key="2">
    <source>
        <dbReference type="SAM" id="MobiDB-lite"/>
    </source>
</evidence>
<feature type="region of interest" description="Disordered" evidence="2">
    <location>
        <begin position="52"/>
        <end position="138"/>
    </location>
</feature>
<protein>
    <submittedName>
        <fullName evidence="3">Uncharacterized protein</fullName>
    </submittedName>
</protein>
<feature type="compositionally biased region" description="Polar residues" evidence="2">
    <location>
        <begin position="478"/>
        <end position="491"/>
    </location>
</feature>
<keyword evidence="1" id="KW-0175">Coiled coil</keyword>
<name>A0A5N6IXZ2_9EURO</name>
<organism evidence="3 4">
    <name type="scientific">Aspergillus minisclerotigenes</name>
    <dbReference type="NCBI Taxonomy" id="656917"/>
    <lineage>
        <taxon>Eukaryota</taxon>
        <taxon>Fungi</taxon>
        <taxon>Dikarya</taxon>
        <taxon>Ascomycota</taxon>
        <taxon>Pezizomycotina</taxon>
        <taxon>Eurotiomycetes</taxon>
        <taxon>Eurotiomycetidae</taxon>
        <taxon>Eurotiales</taxon>
        <taxon>Aspergillaceae</taxon>
        <taxon>Aspergillus</taxon>
        <taxon>Aspergillus subgen. Circumdati</taxon>
    </lineage>
</organism>
<keyword evidence="4" id="KW-1185">Reference proteome</keyword>
<dbReference type="Proteomes" id="UP000326289">
    <property type="component" value="Unassembled WGS sequence"/>
</dbReference>
<dbReference type="EMBL" id="ML732825">
    <property type="protein sequence ID" value="KAB8270769.1"/>
    <property type="molecule type" value="Genomic_DNA"/>
</dbReference>
<feature type="coiled-coil region" evidence="1">
    <location>
        <begin position="218"/>
        <end position="259"/>
    </location>
</feature>
<evidence type="ECO:0000313" key="3">
    <source>
        <dbReference type="EMBL" id="KAB8270769.1"/>
    </source>
</evidence>
<sequence>MSNKRNFDEAALEGYGNNELLISNAGDTVDDALLFENIQLSPPNPELIEQTISQQVETAEVPSAAVDPEETSTTTIPRPPVEDNDAAITTALGAADPSTATSDATQESEAVTAQQTAQRPPKKKARKNHVPTINRGKKDWRDAYLTNHHKRKNNMMAEWVAAKERHKKYEEAAWPNGDLFKSRCNSDKDTECSNCVKSNSWCGETNASTEVTHYRGLSKDQEEKIQTLQEELDGLKRREQKYRNEIEELKKQLDDWKAWVPIDAWPKHGQKPPSALLPNFPARNNSRASYSWGNNQFPPLPTLSTSYGSWENPGATEYRRNYGGKGIAQVPAAGSLGPNQSNHQPGLGTVASGSSQTALGYPPQQNGVGPTSLTNHSQIGRFQPDTLLRQGTAVNSYHERIHQPLDGQLDGMTHGLSTLQYGGFNPPLGQGLPHMPSLTSQYPAPLQIQSLHNNQLDYYASPSPAPVIAQGAHQIKTDSSYAYGNPQTEEIPSNLRRAAEDDEL</sequence>
<proteinExistence type="predicted"/>
<reference evidence="3 4" key="1">
    <citation type="submission" date="2019-04" db="EMBL/GenBank/DDBJ databases">
        <title>Fungal friends and foes A comparative genomics study of 23 Aspergillus species from section Flavi.</title>
        <authorList>
            <consortium name="DOE Joint Genome Institute"/>
            <person name="Kjaerbolling I."/>
            <person name="Vesth T.C."/>
            <person name="Frisvad J.C."/>
            <person name="Nybo J.L."/>
            <person name="Theobald S."/>
            <person name="Kildgaard S."/>
            <person name="Petersen T.I."/>
            <person name="Kuo A."/>
            <person name="Sato A."/>
            <person name="Lyhne E.K."/>
            <person name="Kogle M.E."/>
            <person name="Wiebenga A."/>
            <person name="Kun R.S."/>
            <person name="Lubbers R.J."/>
            <person name="Makela M.R."/>
            <person name="Barry K."/>
            <person name="Chovatia M."/>
            <person name="Clum A."/>
            <person name="Daum C."/>
            <person name="Haridas S."/>
            <person name="He G."/>
            <person name="LaButti K."/>
            <person name="Lipzen A."/>
            <person name="Mondo S."/>
            <person name="Pangilinan J."/>
            <person name="Riley R."/>
            <person name="Salamov A."/>
            <person name="Simmons B.A."/>
            <person name="Magnuson J.K."/>
            <person name="Henrissat B."/>
            <person name="Mortensen U.H."/>
            <person name="Larsen T.O."/>
            <person name="De vries R.P."/>
            <person name="Grigoriev I.V."/>
            <person name="Machida M."/>
            <person name="Baker S.E."/>
            <person name="Andersen M.R."/>
        </authorList>
    </citation>
    <scope>NUCLEOTIDE SEQUENCE [LARGE SCALE GENOMIC DNA]</scope>
    <source>
        <strain evidence="3 4">CBS 117635</strain>
    </source>
</reference>
<feature type="compositionally biased region" description="Low complexity" evidence="2">
    <location>
        <begin position="94"/>
        <end position="105"/>
    </location>
</feature>
<accession>A0A5N6IXZ2</accession>
<evidence type="ECO:0000256" key="1">
    <source>
        <dbReference type="SAM" id="Coils"/>
    </source>
</evidence>
<feature type="compositionally biased region" description="Polar residues" evidence="2">
    <location>
        <begin position="107"/>
        <end position="118"/>
    </location>
</feature>
<feature type="compositionally biased region" description="Basic residues" evidence="2">
    <location>
        <begin position="120"/>
        <end position="129"/>
    </location>
</feature>
<evidence type="ECO:0000313" key="4">
    <source>
        <dbReference type="Proteomes" id="UP000326289"/>
    </source>
</evidence>
<gene>
    <name evidence="3" type="ORF">BDV30DRAFT_228676</name>
</gene>